<keyword evidence="8" id="KW-1185">Reference proteome</keyword>
<dbReference type="EMBL" id="JANQBD010000044">
    <property type="protein sequence ID" value="MCR8636489.1"/>
    <property type="molecule type" value="Genomic_DNA"/>
</dbReference>
<protein>
    <submittedName>
        <fullName evidence="7">Cadherin-like beta sandwich domain-containing protein</fullName>
    </submittedName>
</protein>
<proteinExistence type="inferred from homology"/>
<feature type="domain" description="SLH" evidence="6">
    <location>
        <begin position="1822"/>
        <end position="1885"/>
    </location>
</feature>
<dbReference type="SUPFAM" id="SSF49899">
    <property type="entry name" value="Concanavalin A-like lectins/glucanases"/>
    <property type="match status" value="1"/>
</dbReference>
<dbReference type="InterPro" id="IPR038970">
    <property type="entry name" value="Lyase_8"/>
</dbReference>
<dbReference type="Pfam" id="PF02884">
    <property type="entry name" value="Lyase_8_C"/>
    <property type="match status" value="1"/>
</dbReference>
<dbReference type="Gene3D" id="2.60.40.2340">
    <property type="match status" value="1"/>
</dbReference>
<dbReference type="InterPro" id="IPR004103">
    <property type="entry name" value="Lyase_8_C"/>
</dbReference>
<dbReference type="SUPFAM" id="SSF74650">
    <property type="entry name" value="Galactose mutarotase-like"/>
    <property type="match status" value="1"/>
</dbReference>
<feature type="region of interest" description="Disordered" evidence="4">
    <location>
        <begin position="485"/>
        <end position="506"/>
    </location>
</feature>
<gene>
    <name evidence="7" type="ORF">NV381_35465</name>
</gene>
<dbReference type="InterPro" id="IPR014718">
    <property type="entry name" value="GH-type_carb-bd"/>
</dbReference>
<dbReference type="PANTHER" id="PTHR38481:SF1">
    <property type="entry name" value="HYALURONATE LYASE"/>
    <property type="match status" value="1"/>
</dbReference>
<dbReference type="Pfam" id="PF12733">
    <property type="entry name" value="Cadherin-like"/>
    <property type="match status" value="2"/>
</dbReference>
<evidence type="ECO:0000256" key="1">
    <source>
        <dbReference type="ARBA" id="ARBA00006699"/>
    </source>
</evidence>
<dbReference type="Gene3D" id="2.70.98.10">
    <property type="match status" value="1"/>
</dbReference>
<evidence type="ECO:0000256" key="4">
    <source>
        <dbReference type="SAM" id="MobiDB-lite"/>
    </source>
</evidence>
<dbReference type="InterPro" id="IPR013320">
    <property type="entry name" value="ConA-like_dom_sf"/>
</dbReference>
<dbReference type="PANTHER" id="PTHR38481">
    <property type="entry name" value="HYALURONATE LYASE"/>
    <property type="match status" value="1"/>
</dbReference>
<accession>A0ABT1YTI2</accession>
<keyword evidence="2 5" id="KW-0732">Signal</keyword>
<dbReference type="InterPro" id="IPR011071">
    <property type="entry name" value="Lyase_8-like_C"/>
</dbReference>
<dbReference type="RefSeq" id="WP_258217989.1">
    <property type="nucleotide sequence ID" value="NZ_JANQBD010000044.1"/>
</dbReference>
<dbReference type="InterPro" id="IPR025883">
    <property type="entry name" value="Cadherin-like_domain"/>
</dbReference>
<name>A0ABT1YTI2_9BACL</name>
<dbReference type="InterPro" id="IPR008929">
    <property type="entry name" value="Chondroitin_lyas"/>
</dbReference>
<feature type="signal peptide" evidence="5">
    <location>
        <begin position="1"/>
        <end position="33"/>
    </location>
</feature>
<comment type="similarity">
    <text evidence="1">Belongs to the polysaccharide lyase 8 family.</text>
</comment>
<evidence type="ECO:0000256" key="2">
    <source>
        <dbReference type="ARBA" id="ARBA00022729"/>
    </source>
</evidence>
<comment type="caution">
    <text evidence="7">The sequence shown here is derived from an EMBL/GenBank/DDBJ whole genome shotgun (WGS) entry which is preliminary data.</text>
</comment>
<evidence type="ECO:0000256" key="3">
    <source>
        <dbReference type="ARBA" id="ARBA00023239"/>
    </source>
</evidence>
<dbReference type="SUPFAM" id="SSF48230">
    <property type="entry name" value="Chondroitin AC/alginate lyase"/>
    <property type="match status" value="1"/>
</dbReference>
<keyword evidence="3" id="KW-0456">Lyase</keyword>
<evidence type="ECO:0000256" key="5">
    <source>
        <dbReference type="SAM" id="SignalP"/>
    </source>
</evidence>
<feature type="domain" description="SLH" evidence="6">
    <location>
        <begin position="1886"/>
        <end position="1944"/>
    </location>
</feature>
<reference evidence="7 8" key="1">
    <citation type="submission" date="2022-08" db="EMBL/GenBank/DDBJ databases">
        <title>Paenibacillus endoradicis sp. nov., Paenibacillus radicibacter sp. nov and Paenibacillus pararadicis sp. nov., three cold-adapted plant growth-promoting bacteria isolated from root of Larix gmelinii in Great Khingan.</title>
        <authorList>
            <person name="Xue H."/>
        </authorList>
    </citation>
    <scope>NUCLEOTIDE SEQUENCE [LARGE SCALE GENOMIC DNA]</scope>
    <source>
        <strain evidence="7 8">N5-1-1-5</strain>
    </source>
</reference>
<dbReference type="CDD" id="cd01083">
    <property type="entry name" value="GAG_Lyase"/>
    <property type="match status" value="1"/>
</dbReference>
<dbReference type="Gene3D" id="2.60.220.10">
    <property type="entry name" value="Polysaccharide lyase family 8-like, C-terminal"/>
    <property type="match status" value="1"/>
</dbReference>
<evidence type="ECO:0000313" key="7">
    <source>
        <dbReference type="EMBL" id="MCR8636489.1"/>
    </source>
</evidence>
<sequence>MHRKHYSLICLALSMTLLFSLFVPFLPAPAVYADGGAPDEFDQLRLKWKSYLLGGNYSAQDPDVIKNLEKINAAAKEALETMIPASPTRKYLWVDLDDAGLTGQNVSSPMTLSYGRLESMALAYSSLGVPLYQDSTLRSAILDGLDWLYANKYKETIAQTGNWYDWEIGTPLTLNNSIVLMYSELSATQLTNYARAIEKRAPDPTQFYGGSTATGANLMWKSMVVAIRGIAVKDSAKIAASRDAINPLFDYVTTGDGFYTDGSFIQHTAHPYNGGYGTSLVDTLVPFLYELSGSTWEVKSPKVSNLYKWMYDSFEPFIYKGALMNMIRGREMSRRNKQDHKAGHVMMNPMIQLAQFAPEPHASRLKSMIKYWIQADTFSSYYEGTPTYFLVLGKQIANDPQVAPRGEYTANMQFPNMDRTVHLRPGFGFGIAMSSSRIYRYESINGENLKGWYTGDGMTHLYTDDLGQYSDEYWGTVDKKRLPGTTTDVRTRTDASGQSTSTGQSWVGGTSVGSTFGGAEAADLYGLSGMQLAAWSSTLKAKKSWFMFDDEIVALGSAINSTDNRTIETTIDNRKIKDSADNKLTVNGTVKPGDLGWNETMSSVSTISLEGNVPGSDVGYYFPMPTAVSGLREARTDQWVQSNSYAKFIDTEDVTKNFVTLTMNHGSNPIDASYQYVILPNKTSDEVTRYAQNPDIKVLENSPDAQAVQEIKTGAAGANFWNDKSYAVKLDGVDFISSNKKASVMVLESNNQLEVAVSDPTQLNTGTINVEINRSAFRTISADNGVTVMQTSPTIKLAVNVSGSKGKTFKTKLALTDDGTPILSTVTIGGTFANFSSDRTTLSVSMPPGSSLTQSIGFISNVANFKINGTPLLNGDSYSFTLPPGTNAAIPVPIIVTGADGRETNYMLQVDFPQTSLLNDNFNTAAIGSKPVDWVFSADYSGSNGALSSSVQMPSVGTSKVIKMVDTINTSSVTPNSVTISKSITPQSGIIIVKAKFMQDANIEYANLGLADTAGNPIVTFMTMTGKLGYKNGAANVASTTSYSPKTWYTVKLVADTTTGLAQIYVNDVLLTTPGGIPFRTSSAYVGAFTASTGASGAGTMYIDDVEGPLKLDETFTTQTAGSSPTGWNVAGSGGSIKVQAIPSAADPSMLVDAASAAGGMTAVKTFTPQSNIVIEKFKMMLPAKSDNAGVALNGPAGAVARIYTNSGNISYQKLDGTYAPLVTNYNANQWYAITVVSDTNKGTSDFYIDDVLGAAEIAFLSASSSIQSVSVAAGSGGKMYMDNVTIISLINDQAGLSTLQVGGASSVITLPTLSANVTLPYGAPLNQPIAFTTTGASVKINGNALNSGDSLMFTPISRSQWQPVTVAVYAESGRIQKYTLKTSVLSALPSLSIGGRAATVSDAAYSATVSLPYGSSLTQAITYVTNGQTVKFNGVPLSSGNTYTFSSLSPTQMQPVSVSVYASNGYYETYTLNTRVALSNEKVLSQFAFTKPNSTGTINEAAKTVNLTVPYGTDVTQLTASFQITGSGLKANGQLQASGVTVNNFTNPVIYTVIAADGSEANYTVTVVVTPASTDSTLNNLTLNSGSLPLSFSPDVKEYNVSVDHGFESIQLTPTANSPLYRIIKVNEQEMPSGIPVVKPLIVGENVFKISITAEDGLAETVYTVIITRAPKPVTPPETSNDSRLGKLMIGSADLSPGFASDVTNYTARVRFNVSSITLLPTAASLNYKKMTLNDQVISSGSSNTLNLAIGDNLFTIAVTAEDGNSVTLYKLVVTRDHASGSSSKSSSNQAAIDTGNPAPVPTVNSPDVRQETKPETNRPSAVTFEDIRTYSWAREAIESLASKGIIEGTAAQKFSPEAQVTRADALLLIVRALGLKASFDSNFGDVSKSDYYYNAIGIAKQLGVVEGTGVQNFNPKEEISRQDFMVICARALKLVGKENTDANNKALDSFADKADIAPYAAESIAFMVHAGIVEGEGPHLNPHNSASRAEAAVLLYRILNMNPKN</sequence>
<evidence type="ECO:0000313" key="8">
    <source>
        <dbReference type="Proteomes" id="UP001300012"/>
    </source>
</evidence>
<dbReference type="InterPro" id="IPR012970">
    <property type="entry name" value="Lyase_8_alpha_N"/>
</dbReference>
<dbReference type="Pfam" id="PF08124">
    <property type="entry name" value="Lyase_8_N"/>
    <property type="match status" value="1"/>
</dbReference>
<dbReference type="SUPFAM" id="SSF49863">
    <property type="entry name" value="Hyaluronate lyase-like, C-terminal domain"/>
    <property type="match status" value="1"/>
</dbReference>
<feature type="chain" id="PRO_5046349571" evidence="5">
    <location>
        <begin position="34"/>
        <end position="2007"/>
    </location>
</feature>
<dbReference type="Pfam" id="PF02278">
    <property type="entry name" value="Lyase_8"/>
    <property type="match status" value="1"/>
</dbReference>
<dbReference type="Gene3D" id="2.60.120.200">
    <property type="match status" value="2"/>
</dbReference>
<dbReference type="InterPro" id="IPR003159">
    <property type="entry name" value="Lyase_8_central_dom"/>
</dbReference>
<dbReference type="InterPro" id="IPR011013">
    <property type="entry name" value="Gal_mutarotase_sf_dom"/>
</dbReference>
<feature type="region of interest" description="Disordered" evidence="4">
    <location>
        <begin position="1781"/>
        <end position="1822"/>
    </location>
</feature>
<feature type="compositionally biased region" description="Low complexity" evidence="4">
    <location>
        <begin position="496"/>
        <end position="506"/>
    </location>
</feature>
<dbReference type="Gene3D" id="1.50.10.100">
    <property type="entry name" value="Chondroitin AC/alginate lyase"/>
    <property type="match status" value="1"/>
</dbReference>
<dbReference type="Proteomes" id="UP001300012">
    <property type="component" value="Unassembled WGS sequence"/>
</dbReference>
<dbReference type="InterPro" id="IPR001119">
    <property type="entry name" value="SLH_dom"/>
</dbReference>
<evidence type="ECO:0000259" key="6">
    <source>
        <dbReference type="PROSITE" id="PS51272"/>
    </source>
</evidence>
<organism evidence="7 8">
    <name type="scientific">Paenibacillus radicis</name>
    <name type="common">ex Xue et al. 2023</name>
    <dbReference type="NCBI Taxonomy" id="2972489"/>
    <lineage>
        <taxon>Bacteria</taxon>
        <taxon>Bacillati</taxon>
        <taxon>Bacillota</taxon>
        <taxon>Bacilli</taxon>
        <taxon>Bacillales</taxon>
        <taxon>Paenibacillaceae</taxon>
        <taxon>Paenibacillus</taxon>
    </lineage>
</organism>
<dbReference type="Pfam" id="PF00395">
    <property type="entry name" value="SLH"/>
    <property type="match status" value="3"/>
</dbReference>
<feature type="domain" description="SLH" evidence="6">
    <location>
        <begin position="1949"/>
        <end position="2007"/>
    </location>
</feature>
<dbReference type="PROSITE" id="PS51272">
    <property type="entry name" value="SLH"/>
    <property type="match status" value="3"/>
</dbReference>